<dbReference type="EMBL" id="CP165647">
    <property type="protein sequence ID" value="XDU61442.1"/>
    <property type="molecule type" value="Genomic_DNA"/>
</dbReference>
<protein>
    <recommendedName>
        <fullName evidence="2">Lipoprotein</fullName>
    </recommendedName>
</protein>
<accession>A0AB39V2E4</accession>
<sequence>MKKLKYLLLIFTSILLLNSCYTLGTIGAYYCANYDCNLKKTKIGDPGGLEKIFTEKNSSQEIKNYFEAIKKRELEKYQLKTRIGENVIVNLPKSFILKKYFGETYYLYDEERKIGFYVIITDVRTKGHFQNLREIFEGTYYMKYKNLTNDKEVHTFISEDEKSIIKIKKITQNYYATVDETDLSKEIKDIYKYLLENL</sequence>
<dbReference type="AlphaFoldDB" id="A0AB39V2E4"/>
<dbReference type="RefSeq" id="WP_369714984.1">
    <property type="nucleotide sequence ID" value="NZ_CP165647.1"/>
</dbReference>
<reference evidence="1" key="1">
    <citation type="submission" date="2024-07" db="EMBL/GenBank/DDBJ databases">
        <authorList>
            <person name="Li X.-J."/>
            <person name="Wang X."/>
        </authorList>
    </citation>
    <scope>NUCLEOTIDE SEQUENCE</scope>
    <source>
        <strain evidence="1">HSP-536</strain>
    </source>
</reference>
<organism evidence="1">
    <name type="scientific">Leptotrichia alba</name>
    <dbReference type="NCBI Taxonomy" id="3239304"/>
    <lineage>
        <taxon>Bacteria</taxon>
        <taxon>Fusobacteriati</taxon>
        <taxon>Fusobacteriota</taxon>
        <taxon>Fusobacteriia</taxon>
        <taxon>Fusobacteriales</taxon>
        <taxon>Leptotrichiaceae</taxon>
        <taxon>Leptotrichia</taxon>
    </lineage>
</organism>
<dbReference type="KEGG" id="lala:AB8B28_07195"/>
<name>A0AB39V2E4_9FUSO</name>
<gene>
    <name evidence="1" type="ORF">AB8B28_07195</name>
</gene>
<evidence type="ECO:0008006" key="2">
    <source>
        <dbReference type="Google" id="ProtNLM"/>
    </source>
</evidence>
<proteinExistence type="predicted"/>
<evidence type="ECO:0000313" key="1">
    <source>
        <dbReference type="EMBL" id="XDU61442.1"/>
    </source>
</evidence>